<comment type="cofactor">
    <cofactor evidence="1">
        <name>FAD</name>
        <dbReference type="ChEBI" id="CHEBI:57692"/>
    </cofactor>
</comment>
<keyword evidence="2" id="KW-0285">Flavoprotein</keyword>
<accession>A0A165HJ76</accession>
<evidence type="ECO:0000256" key="3">
    <source>
        <dbReference type="ARBA" id="ARBA00022714"/>
    </source>
</evidence>
<keyword evidence="5" id="KW-0274">FAD</keyword>
<dbReference type="GO" id="GO:0051537">
    <property type="term" value="F:2 iron, 2 sulfur cluster binding"/>
    <property type="evidence" value="ECO:0007669"/>
    <property type="project" value="UniProtKB-KW"/>
</dbReference>
<evidence type="ECO:0000259" key="9">
    <source>
        <dbReference type="PROSITE" id="PS51384"/>
    </source>
</evidence>
<dbReference type="PANTHER" id="PTHR47354">
    <property type="entry name" value="NADH OXIDOREDUCTASE HCR"/>
    <property type="match status" value="1"/>
</dbReference>
<dbReference type="SUPFAM" id="SSF52343">
    <property type="entry name" value="Ferredoxin reductase-like, C-terminal NADP-linked domain"/>
    <property type="match status" value="1"/>
</dbReference>
<keyword evidence="6" id="KW-0560">Oxidoreductase</keyword>
<dbReference type="CDD" id="cd00322">
    <property type="entry name" value="FNR_like"/>
    <property type="match status" value="1"/>
</dbReference>
<dbReference type="GO" id="GO:0050660">
    <property type="term" value="F:flavin adenine dinucleotide binding"/>
    <property type="evidence" value="ECO:0007669"/>
    <property type="project" value="TreeGrafter"/>
</dbReference>
<dbReference type="OrthoDB" id="573132at2"/>
<gene>
    <name evidence="10" type="ORF">AV656_02580</name>
</gene>
<evidence type="ECO:0000313" key="10">
    <source>
        <dbReference type="EMBL" id="KZE40174.1"/>
    </source>
</evidence>
<proteinExistence type="predicted"/>
<dbReference type="GO" id="GO:0016491">
    <property type="term" value="F:oxidoreductase activity"/>
    <property type="evidence" value="ECO:0007669"/>
    <property type="project" value="UniProtKB-KW"/>
</dbReference>
<dbReference type="SUPFAM" id="SSF63380">
    <property type="entry name" value="Riboflavin synthase domain-like"/>
    <property type="match status" value="1"/>
</dbReference>
<dbReference type="GO" id="GO:0046872">
    <property type="term" value="F:metal ion binding"/>
    <property type="evidence" value="ECO:0007669"/>
    <property type="project" value="UniProtKB-KW"/>
</dbReference>
<dbReference type="InterPro" id="IPR050415">
    <property type="entry name" value="MRET"/>
</dbReference>
<dbReference type="AlphaFoldDB" id="A0A165HJ76"/>
<evidence type="ECO:0000256" key="6">
    <source>
        <dbReference type="ARBA" id="ARBA00023002"/>
    </source>
</evidence>
<dbReference type="Pfam" id="PF00175">
    <property type="entry name" value="NAD_binding_1"/>
    <property type="match status" value="1"/>
</dbReference>
<organism evidence="10 11">
    <name type="scientific">Bhargavaea cecembensis</name>
    <dbReference type="NCBI Taxonomy" id="394098"/>
    <lineage>
        <taxon>Bacteria</taxon>
        <taxon>Bacillati</taxon>
        <taxon>Bacillota</taxon>
        <taxon>Bacilli</taxon>
        <taxon>Bacillales</taxon>
        <taxon>Caryophanaceae</taxon>
        <taxon>Bhargavaea</taxon>
    </lineage>
</organism>
<dbReference type="Pfam" id="PF00970">
    <property type="entry name" value="FAD_binding_6"/>
    <property type="match status" value="1"/>
</dbReference>
<keyword evidence="4" id="KW-0479">Metal-binding</keyword>
<evidence type="ECO:0000256" key="2">
    <source>
        <dbReference type="ARBA" id="ARBA00022630"/>
    </source>
</evidence>
<dbReference type="InterPro" id="IPR039261">
    <property type="entry name" value="FNR_nucleotide-bd"/>
</dbReference>
<dbReference type="PROSITE" id="PS51384">
    <property type="entry name" value="FAD_FR"/>
    <property type="match status" value="1"/>
</dbReference>
<evidence type="ECO:0000256" key="8">
    <source>
        <dbReference type="ARBA" id="ARBA00023014"/>
    </source>
</evidence>
<dbReference type="Gene3D" id="3.40.50.80">
    <property type="entry name" value="Nucleotide-binding domain of ferredoxin-NADP reductase (FNR) module"/>
    <property type="match status" value="1"/>
</dbReference>
<comment type="caution">
    <text evidence="10">The sequence shown here is derived from an EMBL/GenBank/DDBJ whole genome shotgun (WGS) entry which is preliminary data.</text>
</comment>
<sequence>MVFFQDVISIFKKRDMGLIERRKESEDVYTFLFEREKDLTWKAGQHGLFSITHKKIKNATRPFSVSSAPADNHIAITMRISDAPSEFKKALMELTPGMKVSMSGPVGSFYLQGHRPSLLIAGGIGITPFRAMLKQIEAEKNRSENPIRLLYLDSDQSYIFKDELDRISGSPSIEISYLDSRDTLHREIDQFTDTYQGQAQYYIAGPKPMVESVSAHLKEQDVLKRDIKKDAFFGYR</sequence>
<feature type="domain" description="FAD-binding FR-type" evidence="9">
    <location>
        <begin position="11"/>
        <end position="112"/>
    </location>
</feature>
<dbReference type="InterPro" id="IPR017927">
    <property type="entry name" value="FAD-bd_FR_type"/>
</dbReference>
<keyword evidence="7" id="KW-0408">Iron</keyword>
<dbReference type="InterPro" id="IPR008333">
    <property type="entry name" value="Cbr1-like_FAD-bd_dom"/>
</dbReference>
<dbReference type="Gene3D" id="2.40.30.10">
    <property type="entry name" value="Translation factors"/>
    <property type="match status" value="1"/>
</dbReference>
<dbReference type="PRINTS" id="PR00371">
    <property type="entry name" value="FPNCR"/>
</dbReference>
<dbReference type="PRINTS" id="PR00409">
    <property type="entry name" value="PHDIOXRDTASE"/>
</dbReference>
<dbReference type="InterPro" id="IPR017938">
    <property type="entry name" value="Riboflavin_synthase-like_b-brl"/>
</dbReference>
<evidence type="ECO:0000256" key="4">
    <source>
        <dbReference type="ARBA" id="ARBA00022723"/>
    </source>
</evidence>
<dbReference type="PANTHER" id="PTHR47354:SF8">
    <property type="entry name" value="1,2-PHENYLACETYL-COA EPOXIDASE, SUBUNIT E"/>
    <property type="match status" value="1"/>
</dbReference>
<protein>
    <submittedName>
        <fullName evidence="10">Oxidoreductase</fullName>
    </submittedName>
</protein>
<name>A0A165HJ76_9BACL</name>
<dbReference type="InterPro" id="IPR001709">
    <property type="entry name" value="Flavoprot_Pyr_Nucl_cyt_Rdtase"/>
</dbReference>
<dbReference type="RefSeq" id="WP_063178511.1">
    <property type="nucleotide sequence ID" value="NZ_LQNT01000001.1"/>
</dbReference>
<dbReference type="Proteomes" id="UP000076490">
    <property type="component" value="Unassembled WGS sequence"/>
</dbReference>
<reference evidence="10 11" key="1">
    <citation type="submission" date="2016-01" db="EMBL/GenBank/DDBJ databases">
        <title>Whole genome sequencing of Bhargavaea cecembensis T14.</title>
        <authorList>
            <person name="Hong K.W."/>
        </authorList>
    </citation>
    <scope>NUCLEOTIDE SEQUENCE [LARGE SCALE GENOMIC DNA]</scope>
    <source>
        <strain evidence="10 11">T14</strain>
    </source>
</reference>
<dbReference type="EMBL" id="LQNT01000001">
    <property type="protein sequence ID" value="KZE40174.1"/>
    <property type="molecule type" value="Genomic_DNA"/>
</dbReference>
<evidence type="ECO:0000256" key="1">
    <source>
        <dbReference type="ARBA" id="ARBA00001974"/>
    </source>
</evidence>
<dbReference type="InterPro" id="IPR001433">
    <property type="entry name" value="OxRdtase_FAD/NAD-bd"/>
</dbReference>
<evidence type="ECO:0000313" key="11">
    <source>
        <dbReference type="Proteomes" id="UP000076490"/>
    </source>
</evidence>
<evidence type="ECO:0000256" key="5">
    <source>
        <dbReference type="ARBA" id="ARBA00022827"/>
    </source>
</evidence>
<keyword evidence="3" id="KW-0001">2Fe-2S</keyword>
<keyword evidence="8" id="KW-0411">Iron-sulfur</keyword>
<evidence type="ECO:0000256" key="7">
    <source>
        <dbReference type="ARBA" id="ARBA00023004"/>
    </source>
</evidence>